<evidence type="ECO:0000313" key="1">
    <source>
        <dbReference type="EMBL" id="MDM4016119.1"/>
    </source>
</evidence>
<organism evidence="1 2">
    <name type="scientific">Roseiconus lacunae</name>
    <dbReference type="NCBI Taxonomy" id="2605694"/>
    <lineage>
        <taxon>Bacteria</taxon>
        <taxon>Pseudomonadati</taxon>
        <taxon>Planctomycetota</taxon>
        <taxon>Planctomycetia</taxon>
        <taxon>Pirellulales</taxon>
        <taxon>Pirellulaceae</taxon>
        <taxon>Roseiconus</taxon>
    </lineage>
</organism>
<proteinExistence type="predicted"/>
<evidence type="ECO:0000313" key="2">
    <source>
        <dbReference type="Proteomes" id="UP001239462"/>
    </source>
</evidence>
<comment type="caution">
    <text evidence="1">The sequence shown here is derived from an EMBL/GenBank/DDBJ whole genome shotgun (WGS) entry which is preliminary data.</text>
</comment>
<name>A0ABT7PHY9_9BACT</name>
<sequence length="238" mass="26210">MRRELCTGALALATMVAGGCSSSRSTMLARNECNTGWNKIGHLHGTPITLRVPTHLRVYVYQTHYLEQVSVGTIKRWQKVELPPVYDFGSETLYTDKIFTTDFIRPAAGAFNLDVDYTDDQYIQKVQQDITDETLEEIANLVAQIPALFTPTTAVQVEGEDAESGLKEVKSVLAAGVFEIDDPNFETNVAGFVDRYLNCRGPHCNDSAPCHEEFTVIPGTDVGAQAFTDAMPEAESPQ</sequence>
<accession>A0ABT7PHY9</accession>
<dbReference type="PROSITE" id="PS51257">
    <property type="entry name" value="PROKAR_LIPOPROTEIN"/>
    <property type="match status" value="1"/>
</dbReference>
<gene>
    <name evidence="1" type="ORF">QTN89_11820</name>
</gene>
<dbReference type="Proteomes" id="UP001239462">
    <property type="component" value="Unassembled WGS sequence"/>
</dbReference>
<reference evidence="1 2" key="1">
    <citation type="submission" date="2023-06" db="EMBL/GenBank/DDBJ databases">
        <title>Roseiconus lacunae JC819 isolated from Gulf of Mannar region, Tamil Nadu.</title>
        <authorList>
            <person name="Pk S."/>
            <person name="Ch S."/>
            <person name="Ch V.R."/>
        </authorList>
    </citation>
    <scope>NUCLEOTIDE SEQUENCE [LARGE SCALE GENOMIC DNA]</scope>
    <source>
        <strain evidence="1 2">JC819</strain>
    </source>
</reference>
<dbReference type="RefSeq" id="WP_289163734.1">
    <property type="nucleotide sequence ID" value="NZ_JASZZN010000007.1"/>
</dbReference>
<dbReference type="EMBL" id="JASZZN010000007">
    <property type="protein sequence ID" value="MDM4016119.1"/>
    <property type="molecule type" value="Genomic_DNA"/>
</dbReference>
<protein>
    <submittedName>
        <fullName evidence="1">Uncharacterized protein</fullName>
    </submittedName>
</protein>
<keyword evidence="2" id="KW-1185">Reference proteome</keyword>